<evidence type="ECO:0000256" key="3">
    <source>
        <dbReference type="ARBA" id="ARBA00022692"/>
    </source>
</evidence>
<keyword evidence="8" id="KW-1185">Reference proteome</keyword>
<evidence type="ECO:0000313" key="8">
    <source>
        <dbReference type="Proteomes" id="UP000451233"/>
    </source>
</evidence>
<keyword evidence="5 6" id="KW-0472">Membrane</keyword>
<comment type="subcellular location">
    <subcellularLocation>
        <location evidence="1">Cell membrane</location>
        <topology evidence="1">Multi-pass membrane protein</topology>
    </subcellularLocation>
</comment>
<feature type="transmembrane region" description="Helical" evidence="6">
    <location>
        <begin position="274"/>
        <end position="294"/>
    </location>
</feature>
<feature type="transmembrane region" description="Helical" evidence="6">
    <location>
        <begin position="339"/>
        <end position="361"/>
    </location>
</feature>
<dbReference type="RefSeq" id="WP_160908411.1">
    <property type="nucleotide sequence ID" value="NZ_WVHS01000005.1"/>
</dbReference>
<evidence type="ECO:0000313" key="7">
    <source>
        <dbReference type="EMBL" id="MXV17402.1"/>
    </source>
</evidence>
<feature type="transmembrane region" description="Helical" evidence="6">
    <location>
        <begin position="126"/>
        <end position="147"/>
    </location>
</feature>
<proteinExistence type="predicted"/>
<dbReference type="Pfam" id="PF01943">
    <property type="entry name" value="Polysacc_synt"/>
    <property type="match status" value="1"/>
</dbReference>
<keyword evidence="4 6" id="KW-1133">Transmembrane helix</keyword>
<keyword evidence="2" id="KW-1003">Cell membrane</keyword>
<feature type="transmembrane region" description="Helical" evidence="6">
    <location>
        <begin position="163"/>
        <end position="183"/>
    </location>
</feature>
<feature type="transmembrane region" description="Helical" evidence="6">
    <location>
        <begin position="382"/>
        <end position="400"/>
    </location>
</feature>
<sequence>MDNGNDRDRGIKRNIIYTFLIKGLNILITFVLVRIAIDYVSPVQYGIWLVIASLVAWINTFDIGLSNGLRNKLAHAAALGETGDVRKYVSTTYAILAAISGTIFILFALTGSFLDWNALLRIQGDINYSIWPVMLITMGSFCMQFVLQPINNILIALQQPFKASLIAFSGQLLTLLFIGILVYTTHGSLILLVLAVCAAPLLVLGGVTFYLFTSDLKHMAPKWKYVEPSAAKGLLTIGGAFFIIQVGTLVLYETDTIIITRMLGPLAVTRFNNAFKYFSVITLGFTIIATPYWSAFTDAYARGDLEWIKASMRRMRLVCCLLMLPAGCMYYGADLFYHWWLGNLVEIPGILSLMMAIYTIVQGWMMIHAYLLNGAGKLRIQLLLVIAASVINIPLSVWLIRVMGTAGTVLANSILMFIISVFLTWQCELIMQKKATGIWSR</sequence>
<dbReference type="PANTHER" id="PTHR30250:SF26">
    <property type="entry name" value="PSMA PROTEIN"/>
    <property type="match status" value="1"/>
</dbReference>
<feature type="transmembrane region" description="Helical" evidence="6">
    <location>
        <begin position="406"/>
        <end position="425"/>
    </location>
</feature>
<dbReference type="InterPro" id="IPR050833">
    <property type="entry name" value="Poly_Biosynth_Transport"/>
</dbReference>
<feature type="transmembrane region" description="Helical" evidence="6">
    <location>
        <begin position="43"/>
        <end position="65"/>
    </location>
</feature>
<dbReference type="AlphaFoldDB" id="A0A7K1Y2G5"/>
<comment type="caution">
    <text evidence="7">The sequence shown here is derived from an EMBL/GenBank/DDBJ whole genome shotgun (WGS) entry which is preliminary data.</text>
</comment>
<organism evidence="7 8">
    <name type="scientific">Hufsiella ginkgonis</name>
    <dbReference type="NCBI Taxonomy" id="2695274"/>
    <lineage>
        <taxon>Bacteria</taxon>
        <taxon>Pseudomonadati</taxon>
        <taxon>Bacteroidota</taxon>
        <taxon>Sphingobacteriia</taxon>
        <taxon>Sphingobacteriales</taxon>
        <taxon>Sphingobacteriaceae</taxon>
        <taxon>Hufsiella</taxon>
    </lineage>
</organism>
<dbReference type="GO" id="GO:0005886">
    <property type="term" value="C:plasma membrane"/>
    <property type="evidence" value="ECO:0007669"/>
    <property type="project" value="UniProtKB-SubCell"/>
</dbReference>
<feature type="transmembrane region" description="Helical" evidence="6">
    <location>
        <begin position="15"/>
        <end position="37"/>
    </location>
</feature>
<dbReference type="InterPro" id="IPR002797">
    <property type="entry name" value="Polysacc_synth"/>
</dbReference>
<evidence type="ECO:0000256" key="5">
    <source>
        <dbReference type="ARBA" id="ARBA00023136"/>
    </source>
</evidence>
<feature type="transmembrane region" description="Helical" evidence="6">
    <location>
        <begin position="315"/>
        <end position="333"/>
    </location>
</feature>
<evidence type="ECO:0000256" key="2">
    <source>
        <dbReference type="ARBA" id="ARBA00022475"/>
    </source>
</evidence>
<dbReference type="Proteomes" id="UP000451233">
    <property type="component" value="Unassembled WGS sequence"/>
</dbReference>
<reference evidence="7 8" key="1">
    <citation type="submission" date="2019-11" db="EMBL/GenBank/DDBJ databases">
        <title>Pedobacter sp. HMF7056 Genome sequencing and assembly.</title>
        <authorList>
            <person name="Kang H."/>
            <person name="Kim H."/>
            <person name="Joh K."/>
        </authorList>
    </citation>
    <scope>NUCLEOTIDE SEQUENCE [LARGE SCALE GENOMIC DNA]</scope>
    <source>
        <strain evidence="7 8">HMF7056</strain>
    </source>
</reference>
<feature type="transmembrane region" description="Helical" evidence="6">
    <location>
        <begin position="189"/>
        <end position="212"/>
    </location>
</feature>
<keyword evidence="3 6" id="KW-0812">Transmembrane</keyword>
<feature type="transmembrane region" description="Helical" evidence="6">
    <location>
        <begin position="233"/>
        <end position="254"/>
    </location>
</feature>
<protein>
    <recommendedName>
        <fullName evidence="9">Oligosaccharide flippase family protein</fullName>
    </recommendedName>
</protein>
<dbReference type="PANTHER" id="PTHR30250">
    <property type="entry name" value="PST FAMILY PREDICTED COLANIC ACID TRANSPORTER"/>
    <property type="match status" value="1"/>
</dbReference>
<accession>A0A7K1Y2G5</accession>
<evidence type="ECO:0000256" key="6">
    <source>
        <dbReference type="SAM" id="Phobius"/>
    </source>
</evidence>
<evidence type="ECO:0000256" key="1">
    <source>
        <dbReference type="ARBA" id="ARBA00004651"/>
    </source>
</evidence>
<gene>
    <name evidence="7" type="ORF">GS398_19040</name>
</gene>
<evidence type="ECO:0000256" key="4">
    <source>
        <dbReference type="ARBA" id="ARBA00022989"/>
    </source>
</evidence>
<dbReference type="EMBL" id="WVHS01000005">
    <property type="protein sequence ID" value="MXV17402.1"/>
    <property type="molecule type" value="Genomic_DNA"/>
</dbReference>
<name>A0A7K1Y2G5_9SPHI</name>
<feature type="transmembrane region" description="Helical" evidence="6">
    <location>
        <begin position="93"/>
        <end position="114"/>
    </location>
</feature>
<evidence type="ECO:0008006" key="9">
    <source>
        <dbReference type="Google" id="ProtNLM"/>
    </source>
</evidence>